<dbReference type="CDD" id="cd19152">
    <property type="entry name" value="AKR_AKR15A"/>
    <property type="match status" value="1"/>
</dbReference>
<dbReference type="SUPFAM" id="SSF51430">
    <property type="entry name" value="NAD(P)-linked oxidoreductase"/>
    <property type="match status" value="1"/>
</dbReference>
<proteinExistence type="predicted"/>
<dbReference type="PANTHER" id="PTHR42686">
    <property type="entry name" value="GH17980P-RELATED"/>
    <property type="match status" value="1"/>
</dbReference>
<dbReference type="PANTHER" id="PTHR42686:SF1">
    <property type="entry name" value="GH17980P-RELATED"/>
    <property type="match status" value="1"/>
</dbReference>
<dbReference type="InterPro" id="IPR036812">
    <property type="entry name" value="NAD(P)_OxRdtase_dom_sf"/>
</dbReference>
<dbReference type="Gene3D" id="3.20.20.100">
    <property type="entry name" value="NADP-dependent oxidoreductase domain"/>
    <property type="match status" value="1"/>
</dbReference>
<dbReference type="InterPro" id="IPR020471">
    <property type="entry name" value="AKR"/>
</dbReference>
<protein>
    <submittedName>
        <fullName evidence="2">Aldo/keto reductase</fullName>
    </submittedName>
</protein>
<feature type="domain" description="NADP-dependent oxidoreductase" evidence="1">
    <location>
        <begin position="8"/>
        <end position="322"/>
    </location>
</feature>
<dbReference type="InterPro" id="IPR023210">
    <property type="entry name" value="NADP_OxRdtase_dom"/>
</dbReference>
<gene>
    <name evidence="2" type="ORF">WJU16_15630</name>
</gene>
<sequence>MYKLKFPEIIFGTSGLGNLYEAWPQSVKMEVIGECVLHAPGPLVFDSAGKYGAGMALETLGAGLKAAGVAPRDVVISNKLGWLRTPLQTPEPTFEPGVWKNLQHDAVQSISYDGILACYEQGDKLLGDYRANWVSIHDPDEYLAAAPTLQEKTERFRDILGACAALQELKREGKVTAVGIGAKDWTVIREICRHTTPDWVMIANSMTMHSHPGSLVEFLLQLQEMGVAIINAAVFNGGFLTGLDYYNYQPVAAITHPQLFRWRKWLYAVCDKFDVSPAAACIAFAKRAPGVQSIALNISRRHSAKHHAATAQTQIPLAFWQQLVAQGLIDAGFAETYLYE</sequence>
<name>A0ABZ2YJC7_9BACT</name>
<organism evidence="2 3">
    <name type="scientific">Chitinophaga pollutisoli</name>
    <dbReference type="NCBI Taxonomy" id="3133966"/>
    <lineage>
        <taxon>Bacteria</taxon>
        <taxon>Pseudomonadati</taxon>
        <taxon>Bacteroidota</taxon>
        <taxon>Chitinophagia</taxon>
        <taxon>Chitinophagales</taxon>
        <taxon>Chitinophagaceae</taxon>
        <taxon>Chitinophaga</taxon>
    </lineage>
</organism>
<evidence type="ECO:0000313" key="3">
    <source>
        <dbReference type="Proteomes" id="UP001485459"/>
    </source>
</evidence>
<dbReference type="Pfam" id="PF00248">
    <property type="entry name" value="Aldo_ket_red"/>
    <property type="match status" value="1"/>
</dbReference>
<evidence type="ECO:0000259" key="1">
    <source>
        <dbReference type="Pfam" id="PF00248"/>
    </source>
</evidence>
<accession>A0ABZ2YJC7</accession>
<dbReference type="Proteomes" id="UP001485459">
    <property type="component" value="Chromosome"/>
</dbReference>
<evidence type="ECO:0000313" key="2">
    <source>
        <dbReference type="EMBL" id="WZN39432.1"/>
    </source>
</evidence>
<reference evidence="3" key="1">
    <citation type="submission" date="2024-03" db="EMBL/GenBank/DDBJ databases">
        <title>Chitinophaga horti sp. nov., isolated from garden soil.</title>
        <authorList>
            <person name="Lee D.S."/>
            <person name="Han D.M."/>
            <person name="Baek J.H."/>
            <person name="Choi D.G."/>
            <person name="Jeon J.H."/>
            <person name="Jeon C.O."/>
        </authorList>
    </citation>
    <scope>NUCLEOTIDE SEQUENCE [LARGE SCALE GENOMIC DNA]</scope>
    <source>
        <strain evidence="3">GPA1</strain>
    </source>
</reference>
<dbReference type="RefSeq" id="WP_341834420.1">
    <property type="nucleotide sequence ID" value="NZ_CP149822.1"/>
</dbReference>
<dbReference type="EMBL" id="CP149822">
    <property type="protein sequence ID" value="WZN39432.1"/>
    <property type="molecule type" value="Genomic_DNA"/>
</dbReference>
<keyword evidence="3" id="KW-1185">Reference proteome</keyword>